<keyword evidence="3" id="KW-0326">Glycosidase</keyword>
<dbReference type="InterPro" id="IPR001360">
    <property type="entry name" value="Glyco_hydro_1"/>
</dbReference>
<gene>
    <name evidence="8" type="ordered locus">HPL003_22170</name>
</gene>
<dbReference type="SUPFAM" id="SSF51445">
    <property type="entry name" value="(Trans)glycosidases"/>
    <property type="match status" value="1"/>
</dbReference>
<dbReference type="RefSeq" id="WP_014281855.1">
    <property type="nucleotide sequence ID" value="NC_016641.1"/>
</dbReference>
<evidence type="ECO:0000256" key="7">
    <source>
        <dbReference type="RuleBase" id="RU003690"/>
    </source>
</evidence>
<reference key="2">
    <citation type="submission" date="2011-11" db="EMBL/GenBank/DDBJ databases">
        <authorList>
            <person name="Shin S.H."/>
            <person name="Kim S."/>
            <person name="Kim J.Y."/>
        </authorList>
    </citation>
    <scope>NUCLEOTIDE SEQUENCE</scope>
    <source>
        <strain>HPL-003</strain>
    </source>
</reference>
<keyword evidence="2 8" id="KW-0378">Hydrolase</keyword>
<reference evidence="8 9" key="3">
    <citation type="journal article" date="2012" name="J. Bacteriol.">
        <title>Genome Sequence of Paenibacillus terrae HPL-003, a Xylanase-Producing Bacterium Isolated from Soil Found in Forest Residue.</title>
        <authorList>
            <person name="Shin S.H."/>
            <person name="Kim S."/>
            <person name="Kim J.Y."/>
            <person name="Song H.Y."/>
            <person name="Cho S.J."/>
            <person name="Kim D.R."/>
            <person name="Lee K.I."/>
            <person name="Lim H.K."/>
            <person name="Park N.J."/>
            <person name="Hwang I.T."/>
            <person name="Yang K.S."/>
        </authorList>
    </citation>
    <scope>NUCLEOTIDE SEQUENCE [LARGE SCALE GENOMIC DNA]</scope>
    <source>
        <strain evidence="8 9">HPL-003</strain>
    </source>
</reference>
<dbReference type="KEGG" id="pta:HPL003_22170"/>
<protein>
    <recommendedName>
        <fullName evidence="6">Amygdalase</fullName>
    </recommendedName>
    <alternativeName>
        <fullName evidence="4">Cellobiase</fullName>
    </alternativeName>
    <alternativeName>
        <fullName evidence="5">Gentiobiase</fullName>
    </alternativeName>
</protein>
<evidence type="ECO:0000256" key="1">
    <source>
        <dbReference type="ARBA" id="ARBA00010838"/>
    </source>
</evidence>
<dbReference type="STRING" id="985665.HPL003_22170"/>
<sequence length="469" mass="53584">MKHNQLKEFPPTFLWGASTSAYQFEGAWNEDGKGPSVIDTRSPREGISDYTVASNHYHHYREDIALLAEMGFKAYRFSIAWTRIYPQGTGQLNSQGIRFYNDVINELLRYGIEPIVTMYHFDLPAALEKQGGWSNRRTIDAFEAYAKTLFENFGDRVKYWLTINEQNMMILHGSALGTLDPSLQDPKKELYQQNHHMLLAQAKAMILCKKMLPHAKVAPAPNISCVYPASPCPDDVLAADNFNAIRNWLYLDMAVYGRYNTLVWSYFEEKGYTPKIAEGDMDILAAAQPDFIAFNYYSSATVKSNLRDTEEKGGMGDQQIAVGEAGVYAGSGNEYLERTAFGWRIDPAGLRVTLRTIYDRYQLPMMITENGLGAHDTLEEDGTVNDHYRIDYLRKHIEQCRLAMTDGVELFGYCPWSAVDLVSTHQGVSKRYGFVYVDRDEFNLKQLRRIRKNSFYWYKDVISSNGSVL</sequence>
<dbReference type="Pfam" id="PF00232">
    <property type="entry name" value="Glyco_hydro_1"/>
    <property type="match status" value="1"/>
</dbReference>
<dbReference type="GO" id="GO:0008422">
    <property type="term" value="F:beta-glucosidase activity"/>
    <property type="evidence" value="ECO:0007669"/>
    <property type="project" value="TreeGrafter"/>
</dbReference>
<dbReference type="AlphaFoldDB" id="G7VQH1"/>
<evidence type="ECO:0000256" key="4">
    <source>
        <dbReference type="ARBA" id="ARBA00031448"/>
    </source>
</evidence>
<dbReference type="OrthoDB" id="108629at2"/>
<dbReference type="Proteomes" id="UP000005876">
    <property type="component" value="Chromosome"/>
</dbReference>
<accession>G7VQH1</accession>
<dbReference type="PRINTS" id="PR00131">
    <property type="entry name" value="GLHYDRLASE1"/>
</dbReference>
<dbReference type="GO" id="GO:0005829">
    <property type="term" value="C:cytosol"/>
    <property type="evidence" value="ECO:0007669"/>
    <property type="project" value="TreeGrafter"/>
</dbReference>
<dbReference type="GO" id="GO:0016052">
    <property type="term" value="P:carbohydrate catabolic process"/>
    <property type="evidence" value="ECO:0007669"/>
    <property type="project" value="TreeGrafter"/>
</dbReference>
<dbReference type="PROSITE" id="PS00653">
    <property type="entry name" value="GLYCOSYL_HYDROL_F1_2"/>
    <property type="match status" value="1"/>
</dbReference>
<dbReference type="PANTHER" id="PTHR10353">
    <property type="entry name" value="GLYCOSYL HYDROLASE"/>
    <property type="match status" value="1"/>
</dbReference>
<dbReference type="FunFam" id="3.20.20.80:FF:000004">
    <property type="entry name" value="Beta-glucosidase 6-phospho-beta-glucosidase"/>
    <property type="match status" value="1"/>
</dbReference>
<evidence type="ECO:0000313" key="9">
    <source>
        <dbReference type="Proteomes" id="UP000005876"/>
    </source>
</evidence>
<dbReference type="eggNOG" id="COG2723">
    <property type="taxonomic scope" value="Bacteria"/>
</dbReference>
<dbReference type="EMBL" id="CP003107">
    <property type="protein sequence ID" value="AET61160.1"/>
    <property type="molecule type" value="Genomic_DNA"/>
</dbReference>
<organism evidence="8 9">
    <name type="scientific">Paenibacillus terrae (strain HPL-003)</name>
    <dbReference type="NCBI Taxonomy" id="985665"/>
    <lineage>
        <taxon>Bacteria</taxon>
        <taxon>Bacillati</taxon>
        <taxon>Bacillota</taxon>
        <taxon>Bacilli</taxon>
        <taxon>Bacillales</taxon>
        <taxon>Paenibacillaceae</taxon>
        <taxon>Paenibacillus</taxon>
    </lineage>
</organism>
<evidence type="ECO:0000256" key="6">
    <source>
        <dbReference type="ARBA" id="ARBA00079432"/>
    </source>
</evidence>
<comment type="similarity">
    <text evidence="1 7">Belongs to the glycosyl hydrolase 1 family.</text>
</comment>
<dbReference type="Gene3D" id="3.20.20.80">
    <property type="entry name" value="Glycosidases"/>
    <property type="match status" value="1"/>
</dbReference>
<dbReference type="InterPro" id="IPR017853">
    <property type="entry name" value="GH"/>
</dbReference>
<dbReference type="InterPro" id="IPR033132">
    <property type="entry name" value="GH_1_N_CS"/>
</dbReference>
<dbReference type="PANTHER" id="PTHR10353:SF136">
    <property type="entry name" value="ARYL-PHOSPHO-BETA-D-GLUCOSIDASE BGLC"/>
    <property type="match status" value="1"/>
</dbReference>
<reference evidence="9" key="1">
    <citation type="submission" date="2011-11" db="EMBL/GenBank/DDBJ databases">
        <title>Complete sequence of Paenibacillus terrae HPL-003.</title>
        <authorList>
            <person name="Shin S.H."/>
            <person name="Kim S."/>
            <person name="Kim J.Y."/>
        </authorList>
    </citation>
    <scope>NUCLEOTIDE SEQUENCE [LARGE SCALE GENOMIC DNA]</scope>
    <source>
        <strain evidence="9">HPL-003</strain>
    </source>
</reference>
<dbReference type="HOGENOM" id="CLU_001859_0_1_9"/>
<evidence type="ECO:0000256" key="2">
    <source>
        <dbReference type="ARBA" id="ARBA00022801"/>
    </source>
</evidence>
<name>G7VQH1_PAETH</name>
<evidence type="ECO:0000256" key="3">
    <source>
        <dbReference type="ARBA" id="ARBA00023295"/>
    </source>
</evidence>
<evidence type="ECO:0000256" key="5">
    <source>
        <dbReference type="ARBA" id="ARBA00032194"/>
    </source>
</evidence>
<proteinExistence type="inferred from homology"/>
<evidence type="ECO:0000313" key="8">
    <source>
        <dbReference type="EMBL" id="AET61160.1"/>
    </source>
</evidence>